<dbReference type="Proteomes" id="UP000001593">
    <property type="component" value="Unassembled WGS sequence"/>
</dbReference>
<feature type="transmembrane region" description="Helical" evidence="10">
    <location>
        <begin position="241"/>
        <end position="260"/>
    </location>
</feature>
<dbReference type="InterPro" id="IPR000276">
    <property type="entry name" value="GPCR_Rhodpsn"/>
</dbReference>
<evidence type="ECO:0000256" key="4">
    <source>
        <dbReference type="ARBA" id="ARBA00022989"/>
    </source>
</evidence>
<evidence type="ECO:0000256" key="5">
    <source>
        <dbReference type="ARBA" id="ARBA00023040"/>
    </source>
</evidence>
<dbReference type="AlphaFoldDB" id="A7SHV9"/>
<feature type="transmembrane region" description="Helical" evidence="10">
    <location>
        <begin position="141"/>
        <end position="163"/>
    </location>
</feature>
<reference evidence="12 13" key="1">
    <citation type="journal article" date="2007" name="Science">
        <title>Sea anemone genome reveals ancestral eumetazoan gene repertoire and genomic organization.</title>
        <authorList>
            <person name="Putnam N.H."/>
            <person name="Srivastava M."/>
            <person name="Hellsten U."/>
            <person name="Dirks B."/>
            <person name="Chapman J."/>
            <person name="Salamov A."/>
            <person name="Terry A."/>
            <person name="Shapiro H."/>
            <person name="Lindquist E."/>
            <person name="Kapitonov V.V."/>
            <person name="Jurka J."/>
            <person name="Genikhovich G."/>
            <person name="Grigoriev I.V."/>
            <person name="Lucas S.M."/>
            <person name="Steele R.E."/>
            <person name="Finnerty J.R."/>
            <person name="Technau U."/>
            <person name="Martindale M.Q."/>
            <person name="Rokhsar D.S."/>
        </authorList>
    </citation>
    <scope>NUCLEOTIDE SEQUENCE [LARGE SCALE GENOMIC DNA]</scope>
    <source>
        <strain evidence="13">CH2 X CH6</strain>
    </source>
</reference>
<protein>
    <recommendedName>
        <fullName evidence="11">G-protein coupled receptors family 1 profile domain-containing protein</fullName>
    </recommendedName>
</protein>
<keyword evidence="8 9" id="KW-0807">Transducer</keyword>
<keyword evidence="13" id="KW-1185">Reference proteome</keyword>
<dbReference type="GO" id="GO:0005886">
    <property type="term" value="C:plasma membrane"/>
    <property type="evidence" value="ECO:0000318"/>
    <property type="project" value="GO_Central"/>
</dbReference>
<dbReference type="PANTHER" id="PTHR24249:SF372">
    <property type="entry name" value="G-PROTEIN COUPLED RECEPTORS FAMILY 1 PROFILE DOMAIN-CONTAINING PROTEIN"/>
    <property type="match status" value="1"/>
</dbReference>
<dbReference type="PhylomeDB" id="A7SHV9"/>
<keyword evidence="2" id="KW-1003">Cell membrane</keyword>
<dbReference type="eggNOG" id="KOG3656">
    <property type="taxonomic scope" value="Eukaryota"/>
</dbReference>
<feature type="transmembrane region" description="Helical" evidence="10">
    <location>
        <begin position="63"/>
        <end position="91"/>
    </location>
</feature>
<dbReference type="PROSITE" id="PS00237">
    <property type="entry name" value="G_PROTEIN_RECEP_F1_1"/>
    <property type="match status" value="1"/>
</dbReference>
<dbReference type="OMA" id="AHIFHIA"/>
<dbReference type="EMBL" id="DS469663">
    <property type="protein sequence ID" value="EDO36722.1"/>
    <property type="molecule type" value="Genomic_DNA"/>
</dbReference>
<dbReference type="InterPro" id="IPR050569">
    <property type="entry name" value="TAAR"/>
</dbReference>
<dbReference type="PROSITE" id="PS50262">
    <property type="entry name" value="G_PROTEIN_RECEP_F1_2"/>
    <property type="match status" value="1"/>
</dbReference>
<dbReference type="KEGG" id="nve:5508164"/>
<evidence type="ECO:0000256" key="3">
    <source>
        <dbReference type="ARBA" id="ARBA00022692"/>
    </source>
</evidence>
<dbReference type="PRINTS" id="PR00237">
    <property type="entry name" value="GPCRRHODOPSN"/>
</dbReference>
<evidence type="ECO:0000313" key="12">
    <source>
        <dbReference type="EMBL" id="EDO36722.1"/>
    </source>
</evidence>
<dbReference type="PANTHER" id="PTHR24249">
    <property type="entry name" value="HISTAMINE RECEPTOR-RELATED G-PROTEIN COUPLED RECEPTOR"/>
    <property type="match status" value="1"/>
</dbReference>
<gene>
    <name evidence="12" type="ORF">NEMVEDRAFT_v1g212517</name>
</gene>
<dbReference type="SUPFAM" id="SSF81321">
    <property type="entry name" value="Family A G protein-coupled receptor-like"/>
    <property type="match status" value="1"/>
</dbReference>
<evidence type="ECO:0000259" key="11">
    <source>
        <dbReference type="PROSITE" id="PS50262"/>
    </source>
</evidence>
<dbReference type="InterPro" id="IPR017452">
    <property type="entry name" value="GPCR_Rhodpsn_7TM"/>
</dbReference>
<feature type="domain" description="G-protein coupled receptors family 1 profile" evidence="11">
    <location>
        <begin position="42"/>
        <end position="295"/>
    </location>
</feature>
<dbReference type="Pfam" id="PF00001">
    <property type="entry name" value="7tm_1"/>
    <property type="match status" value="1"/>
</dbReference>
<accession>A7SHV9</accession>
<feature type="transmembrane region" description="Helical" evidence="10">
    <location>
        <begin position="26"/>
        <end position="51"/>
    </location>
</feature>
<evidence type="ECO:0000256" key="1">
    <source>
        <dbReference type="ARBA" id="ARBA00004651"/>
    </source>
</evidence>
<evidence type="ECO:0000256" key="10">
    <source>
        <dbReference type="SAM" id="Phobius"/>
    </source>
</evidence>
<keyword evidence="5 9" id="KW-0297">G-protein coupled receptor</keyword>
<name>A7SHV9_NEMVE</name>
<proteinExistence type="inferred from homology"/>
<keyword evidence="6 10" id="KW-0472">Membrane</keyword>
<feature type="transmembrane region" description="Helical" evidence="10">
    <location>
        <begin position="103"/>
        <end position="121"/>
    </location>
</feature>
<sequence>MQAVSPDNSSALPTTQAPFFPPDTPLYYWVLSGLTCVITLICNLLVIIIICRRRRLYKNRSNWLLLSLATADLTVGLIMIPSIFICFFCPWLRCHSDWTVNKIIYDLLLHISVTNLCIITLDRYTYVICPLRYSDHMSKRVINRLIVTSWCGPLLFHIIPIVIEYGLTGKRRVKAHKISLGLQISIFEILPCLLMLIAYAHIFHIACRHSRNIGEFYPKLSSVNNANNNYKARTRHVGSTVKVFCVVIPLFVVCWGIAAYREVCGAFVSCSVPEHVVYISRLLLKGHSMTDPIVYALQKKDFRKEIDRILAGRSSLRTPGSVASLTQDGQCTPRLRRFHFAKSSRDSCGDLRTSDKRKVDKRL</sequence>
<evidence type="ECO:0000256" key="2">
    <source>
        <dbReference type="ARBA" id="ARBA00022475"/>
    </source>
</evidence>
<dbReference type="STRING" id="45351.A7SHV9"/>
<keyword evidence="3 9" id="KW-0812">Transmembrane</keyword>
<keyword evidence="7 9" id="KW-0675">Receptor</keyword>
<evidence type="ECO:0000256" key="6">
    <source>
        <dbReference type="ARBA" id="ARBA00023136"/>
    </source>
</evidence>
<feature type="transmembrane region" description="Helical" evidence="10">
    <location>
        <begin position="183"/>
        <end position="203"/>
    </location>
</feature>
<dbReference type="GO" id="GO:0007186">
    <property type="term" value="P:G protein-coupled receptor signaling pathway"/>
    <property type="evidence" value="ECO:0000318"/>
    <property type="project" value="GO_Central"/>
</dbReference>
<dbReference type="InParanoid" id="A7SHV9"/>
<dbReference type="CDD" id="cd00637">
    <property type="entry name" value="7tm_classA_rhodopsin-like"/>
    <property type="match status" value="1"/>
</dbReference>
<comment type="subcellular location">
    <subcellularLocation>
        <location evidence="1">Cell membrane</location>
        <topology evidence="1">Multi-pass membrane protein</topology>
    </subcellularLocation>
</comment>
<evidence type="ECO:0000256" key="7">
    <source>
        <dbReference type="ARBA" id="ARBA00023170"/>
    </source>
</evidence>
<keyword evidence="4 10" id="KW-1133">Transmembrane helix</keyword>
<evidence type="ECO:0000256" key="9">
    <source>
        <dbReference type="RuleBase" id="RU000688"/>
    </source>
</evidence>
<evidence type="ECO:0000313" key="13">
    <source>
        <dbReference type="Proteomes" id="UP000001593"/>
    </source>
</evidence>
<evidence type="ECO:0000256" key="8">
    <source>
        <dbReference type="ARBA" id="ARBA00023224"/>
    </source>
</evidence>
<organism evidence="12 13">
    <name type="scientific">Nematostella vectensis</name>
    <name type="common">Starlet sea anemone</name>
    <dbReference type="NCBI Taxonomy" id="45351"/>
    <lineage>
        <taxon>Eukaryota</taxon>
        <taxon>Metazoa</taxon>
        <taxon>Cnidaria</taxon>
        <taxon>Anthozoa</taxon>
        <taxon>Hexacorallia</taxon>
        <taxon>Actiniaria</taxon>
        <taxon>Edwardsiidae</taxon>
        <taxon>Nematostella</taxon>
    </lineage>
</organism>
<comment type="similarity">
    <text evidence="9">Belongs to the G-protein coupled receptor 1 family.</text>
</comment>
<dbReference type="Gene3D" id="1.20.1070.10">
    <property type="entry name" value="Rhodopsin 7-helix transmembrane proteins"/>
    <property type="match status" value="1"/>
</dbReference>
<dbReference type="HOGENOM" id="CLU_009579_3_6_1"/>
<dbReference type="GO" id="GO:0004930">
    <property type="term" value="F:G protein-coupled receptor activity"/>
    <property type="evidence" value="ECO:0000318"/>
    <property type="project" value="GO_Central"/>
</dbReference>